<organism evidence="1 2">
    <name type="scientific">Acaulospora morrowiae</name>
    <dbReference type="NCBI Taxonomy" id="94023"/>
    <lineage>
        <taxon>Eukaryota</taxon>
        <taxon>Fungi</taxon>
        <taxon>Fungi incertae sedis</taxon>
        <taxon>Mucoromycota</taxon>
        <taxon>Glomeromycotina</taxon>
        <taxon>Glomeromycetes</taxon>
        <taxon>Diversisporales</taxon>
        <taxon>Acaulosporaceae</taxon>
        <taxon>Acaulospora</taxon>
    </lineage>
</organism>
<keyword evidence="2" id="KW-1185">Reference proteome</keyword>
<dbReference type="AlphaFoldDB" id="A0A9N9B2H6"/>
<reference evidence="1" key="1">
    <citation type="submission" date="2021-06" db="EMBL/GenBank/DDBJ databases">
        <authorList>
            <person name="Kallberg Y."/>
            <person name="Tangrot J."/>
            <person name="Rosling A."/>
        </authorList>
    </citation>
    <scope>NUCLEOTIDE SEQUENCE</scope>
    <source>
        <strain evidence="1">CL551</strain>
    </source>
</reference>
<name>A0A9N9B2H6_9GLOM</name>
<comment type="caution">
    <text evidence="1">The sequence shown here is derived from an EMBL/GenBank/DDBJ whole genome shotgun (WGS) entry which is preliminary data.</text>
</comment>
<dbReference type="EMBL" id="CAJVPV010003398">
    <property type="protein sequence ID" value="CAG8550979.1"/>
    <property type="molecule type" value="Genomic_DNA"/>
</dbReference>
<sequence>MIAACNKYQKMKNTINWALSIKIYSNYSQKQILKQWMGLPTQKIWLKAQPIEEKFKLYVNVRASKDTNKEKDTKLQKATIWDE</sequence>
<dbReference type="Proteomes" id="UP000789342">
    <property type="component" value="Unassembled WGS sequence"/>
</dbReference>
<protein>
    <submittedName>
        <fullName evidence="1">16899_t:CDS:1</fullName>
    </submittedName>
</protein>
<evidence type="ECO:0000313" key="2">
    <source>
        <dbReference type="Proteomes" id="UP000789342"/>
    </source>
</evidence>
<proteinExistence type="predicted"/>
<accession>A0A9N9B2H6</accession>
<evidence type="ECO:0000313" key="1">
    <source>
        <dbReference type="EMBL" id="CAG8550979.1"/>
    </source>
</evidence>
<gene>
    <name evidence="1" type="ORF">AMORRO_LOCUS5572</name>
</gene>